<dbReference type="EMBL" id="CAUYUJ010019826">
    <property type="protein sequence ID" value="CAK0893903.1"/>
    <property type="molecule type" value="Genomic_DNA"/>
</dbReference>
<keyword evidence="3" id="KW-1185">Reference proteome</keyword>
<dbReference type="Proteomes" id="UP001189429">
    <property type="component" value="Unassembled WGS sequence"/>
</dbReference>
<comment type="caution">
    <text evidence="2">The sequence shown here is derived from an EMBL/GenBank/DDBJ whole genome shotgun (WGS) entry which is preliminary data.</text>
</comment>
<organism evidence="2 3">
    <name type="scientific">Prorocentrum cordatum</name>
    <dbReference type="NCBI Taxonomy" id="2364126"/>
    <lineage>
        <taxon>Eukaryota</taxon>
        <taxon>Sar</taxon>
        <taxon>Alveolata</taxon>
        <taxon>Dinophyceae</taxon>
        <taxon>Prorocentrales</taxon>
        <taxon>Prorocentraceae</taxon>
        <taxon>Prorocentrum</taxon>
    </lineage>
</organism>
<feature type="region of interest" description="Disordered" evidence="1">
    <location>
        <begin position="439"/>
        <end position="458"/>
    </location>
</feature>
<sequence>AALQECVSSIKKLISEYDPSADDQSKGQMKARADQICEELFTKNLGYFERVRSCKSVVHPVNRWGMGLDPFDVHAFLAKIVHQGWSDHELKTPRALEIDPLKAHEVREFNRLLWTASDGQLPLISQHDMKIATLTCSHTAAGQRAVLGQCTSHLAHLCTDGRLCRQKVAALSPSYNKSLTEGIPWFVIRHQVATAIPELADFLSEAGNVGHGIDRKQTDIQAMFAVHKKTLQNKSLLGDYKLDAITRQLEATSTHLEGKIRDIGDFVIAFGGGSNPTYIKCIEAYSKVPTMRRDLPSSLIRGLAALPLSQAPDYVVGIIKASLVAPEGHCNGGEAKLFSASDVSDIAKRKSVTLRVQSDMVSAKEWLKVVGDKSKGNVVGGGTAEGTTAKLYGDFQVRMTMFLHKKKAKHRENFVSTEQIKQKLISETILKFPASKEMEKPWDLPNDDRQAAGRQSQSGVMREFAGGGVSSESLKAAGMDIGVLVQLKGDEDTNNAKTWNIIDFTKDGKVSLAPSDEPGNTGKGKSKKVKNSILVEAATLLDDYEAGPG</sequence>
<feature type="region of interest" description="Disordered" evidence="1">
    <location>
        <begin position="509"/>
        <end position="528"/>
    </location>
</feature>
<reference evidence="2" key="1">
    <citation type="submission" date="2023-10" db="EMBL/GenBank/DDBJ databases">
        <authorList>
            <person name="Chen Y."/>
            <person name="Shah S."/>
            <person name="Dougan E. K."/>
            <person name="Thang M."/>
            <person name="Chan C."/>
        </authorList>
    </citation>
    <scope>NUCLEOTIDE SEQUENCE [LARGE SCALE GENOMIC DNA]</scope>
</reference>
<name>A0ABN9X3K8_9DINO</name>
<evidence type="ECO:0000313" key="2">
    <source>
        <dbReference type="EMBL" id="CAK0893903.1"/>
    </source>
</evidence>
<accession>A0ABN9X3K8</accession>
<feature type="compositionally biased region" description="Basic and acidic residues" evidence="1">
    <location>
        <begin position="439"/>
        <end position="451"/>
    </location>
</feature>
<protein>
    <submittedName>
        <fullName evidence="2">Uncharacterized protein</fullName>
    </submittedName>
</protein>
<evidence type="ECO:0000313" key="3">
    <source>
        <dbReference type="Proteomes" id="UP001189429"/>
    </source>
</evidence>
<gene>
    <name evidence="2" type="ORF">PCOR1329_LOCUS73110</name>
</gene>
<proteinExistence type="predicted"/>
<evidence type="ECO:0000256" key="1">
    <source>
        <dbReference type="SAM" id="MobiDB-lite"/>
    </source>
</evidence>
<feature type="non-terminal residue" evidence="2">
    <location>
        <position position="1"/>
    </location>
</feature>